<evidence type="ECO:0000313" key="1">
    <source>
        <dbReference type="EMBL" id="MED6176500.1"/>
    </source>
</evidence>
<gene>
    <name evidence="1" type="ORF">PIB30_088786</name>
</gene>
<comment type="caution">
    <text evidence="1">The sequence shown here is derived from an EMBL/GenBank/DDBJ whole genome shotgun (WGS) entry which is preliminary data.</text>
</comment>
<sequence length="99" mass="10885">MTQQPRTQNKLEKQPHLNLFPLLPQNNFAMALLFNSDGGASLNDLRRCTATTTTSTATTMLSDRGSISPAVVGGGADGVMRQIFLRKLFATIRQVHRLK</sequence>
<dbReference type="EMBL" id="JASCZI010152662">
    <property type="protein sequence ID" value="MED6176500.1"/>
    <property type="molecule type" value="Genomic_DNA"/>
</dbReference>
<name>A0ABU6VUR7_9FABA</name>
<organism evidence="1 2">
    <name type="scientific">Stylosanthes scabra</name>
    <dbReference type="NCBI Taxonomy" id="79078"/>
    <lineage>
        <taxon>Eukaryota</taxon>
        <taxon>Viridiplantae</taxon>
        <taxon>Streptophyta</taxon>
        <taxon>Embryophyta</taxon>
        <taxon>Tracheophyta</taxon>
        <taxon>Spermatophyta</taxon>
        <taxon>Magnoliopsida</taxon>
        <taxon>eudicotyledons</taxon>
        <taxon>Gunneridae</taxon>
        <taxon>Pentapetalae</taxon>
        <taxon>rosids</taxon>
        <taxon>fabids</taxon>
        <taxon>Fabales</taxon>
        <taxon>Fabaceae</taxon>
        <taxon>Papilionoideae</taxon>
        <taxon>50 kb inversion clade</taxon>
        <taxon>dalbergioids sensu lato</taxon>
        <taxon>Dalbergieae</taxon>
        <taxon>Pterocarpus clade</taxon>
        <taxon>Stylosanthes</taxon>
    </lineage>
</organism>
<accession>A0ABU6VUR7</accession>
<reference evidence="1 2" key="1">
    <citation type="journal article" date="2023" name="Plants (Basel)">
        <title>Bridging the Gap: Combining Genomics and Transcriptomics Approaches to Understand Stylosanthes scabra, an Orphan Legume from the Brazilian Caatinga.</title>
        <authorList>
            <person name="Ferreira-Neto J.R.C."/>
            <person name="da Silva M.D."/>
            <person name="Binneck E."/>
            <person name="de Melo N.F."/>
            <person name="da Silva R.H."/>
            <person name="de Melo A.L.T.M."/>
            <person name="Pandolfi V."/>
            <person name="Bustamante F.O."/>
            <person name="Brasileiro-Vidal A.C."/>
            <person name="Benko-Iseppon A.M."/>
        </authorList>
    </citation>
    <scope>NUCLEOTIDE SEQUENCE [LARGE SCALE GENOMIC DNA]</scope>
    <source>
        <tissue evidence="1">Leaves</tissue>
    </source>
</reference>
<proteinExistence type="predicted"/>
<keyword evidence="2" id="KW-1185">Reference proteome</keyword>
<protein>
    <submittedName>
        <fullName evidence="1">Uncharacterized protein</fullName>
    </submittedName>
</protein>
<dbReference type="Proteomes" id="UP001341840">
    <property type="component" value="Unassembled WGS sequence"/>
</dbReference>
<evidence type="ECO:0000313" key="2">
    <source>
        <dbReference type="Proteomes" id="UP001341840"/>
    </source>
</evidence>